<evidence type="ECO:0000256" key="1">
    <source>
        <dbReference type="SAM" id="MobiDB-lite"/>
    </source>
</evidence>
<dbReference type="AlphaFoldDB" id="A0A2W5AC04"/>
<dbReference type="Proteomes" id="UP000249066">
    <property type="component" value="Unassembled WGS sequence"/>
</dbReference>
<proteinExistence type="predicted"/>
<evidence type="ECO:0000313" key="2">
    <source>
        <dbReference type="EMBL" id="PZO89889.1"/>
    </source>
</evidence>
<comment type="caution">
    <text evidence="2">The sequence shown here is derived from an EMBL/GenBank/DDBJ whole genome shotgun (WGS) entry which is preliminary data.</text>
</comment>
<evidence type="ECO:0000313" key="3">
    <source>
        <dbReference type="Proteomes" id="UP000249066"/>
    </source>
</evidence>
<accession>A0A2W5AC04</accession>
<protein>
    <submittedName>
        <fullName evidence="2">Uncharacterized protein</fullName>
    </submittedName>
</protein>
<sequence>PSPAPSQAAPAQSAPSQPTAAAGQPASLLPPSLATDLGNAAAGDDLALDNETEGNSADPYDLPPEARRDARRVGVLSVDEGSLGEQAWGGTDGQFLARLMRSMHAPVASRWASILLRRALLSRTAAPRGVDGADWTAERAWLLLRMGEADPARMLVAGIDVDRFNSRLFDIAMQTALATGDPAALCPLTQPVATYSKLVSWDLARAMCSAMEADPGSASAVIDAVRRGGAARGVDLLLAEKVVGAGANGRRAINIQWDGVNQLTAWRFGLANATGVAIPGPLFDTVGPHVRAWQARSPMIDPAARLPFASWAATLGVFSSAAYADLYGAVFDSGDTGTPLVATAETLRQAFTADGAAARVAAMRSLWDEPTDARERFARLILTARAAAYIAPDPALQGDAGRLIESMMTAGYDITAARWAEQANAEGGDAWALLAVGAPARGAVTIDGSRARTYADAQDDDHKARGQFLIAALAGLGRLSNGDIEALAADYRVPVGRVDKWTQAIDAAARARQPGTVALLVAVGMQTREWKSVPPAYLYHMVRALRAVGREPEARMIAAEAITRA</sequence>
<feature type="non-terminal residue" evidence="2">
    <location>
        <position position="1"/>
    </location>
</feature>
<organism evidence="2 3">
    <name type="scientific">Sphingomonas sanxanigenens</name>
    <dbReference type="NCBI Taxonomy" id="397260"/>
    <lineage>
        <taxon>Bacteria</taxon>
        <taxon>Pseudomonadati</taxon>
        <taxon>Pseudomonadota</taxon>
        <taxon>Alphaproteobacteria</taxon>
        <taxon>Sphingomonadales</taxon>
        <taxon>Sphingomonadaceae</taxon>
        <taxon>Sphingomonas</taxon>
    </lineage>
</organism>
<name>A0A2W5AC04_9SPHN</name>
<gene>
    <name evidence="2" type="ORF">DI623_08785</name>
</gene>
<reference evidence="2 3" key="1">
    <citation type="submission" date="2017-08" db="EMBL/GenBank/DDBJ databases">
        <title>Infants hospitalized years apart are colonized by the same room-sourced microbial strains.</title>
        <authorList>
            <person name="Brooks B."/>
            <person name="Olm M.R."/>
            <person name="Firek B.A."/>
            <person name="Baker R."/>
            <person name="Thomas B.C."/>
            <person name="Morowitz M.J."/>
            <person name="Banfield J.F."/>
        </authorList>
    </citation>
    <scope>NUCLEOTIDE SEQUENCE [LARGE SCALE GENOMIC DNA]</scope>
    <source>
        <strain evidence="2">S2_018_000_R2_101</strain>
    </source>
</reference>
<dbReference type="EMBL" id="QFNN01000043">
    <property type="protein sequence ID" value="PZO89889.1"/>
    <property type="molecule type" value="Genomic_DNA"/>
</dbReference>
<feature type="compositionally biased region" description="Low complexity" evidence="1">
    <location>
        <begin position="1"/>
        <end position="45"/>
    </location>
</feature>
<feature type="region of interest" description="Disordered" evidence="1">
    <location>
        <begin position="1"/>
        <end position="66"/>
    </location>
</feature>